<evidence type="ECO:0000256" key="6">
    <source>
        <dbReference type="ARBA" id="ARBA00025453"/>
    </source>
</evidence>
<dbReference type="EMBL" id="CP024962">
    <property type="protein sequence ID" value="ATZ16546.1"/>
    <property type="molecule type" value="Genomic_DNA"/>
</dbReference>
<keyword evidence="5 7" id="KW-0648">Protein biosynthesis</keyword>
<dbReference type="PROSITE" id="PS01127">
    <property type="entry name" value="EF_TS_2"/>
    <property type="match status" value="1"/>
</dbReference>
<dbReference type="FunFam" id="1.10.8.10:FF:000001">
    <property type="entry name" value="Elongation factor Ts"/>
    <property type="match status" value="1"/>
</dbReference>
<evidence type="ECO:0000256" key="4">
    <source>
        <dbReference type="ARBA" id="ARBA00022768"/>
    </source>
</evidence>
<name>A0A2K8NSL0_9MOLU</name>
<dbReference type="CDD" id="cd14275">
    <property type="entry name" value="UBA_EF-Ts"/>
    <property type="match status" value="1"/>
</dbReference>
<dbReference type="InterPro" id="IPR036402">
    <property type="entry name" value="EF-Ts_dimer_sf"/>
</dbReference>
<dbReference type="PANTHER" id="PTHR11741:SF0">
    <property type="entry name" value="ELONGATION FACTOR TS, MITOCHONDRIAL"/>
    <property type="match status" value="1"/>
</dbReference>
<dbReference type="HAMAP" id="MF_00050">
    <property type="entry name" value="EF_Ts"/>
    <property type="match status" value="1"/>
</dbReference>
<dbReference type="InterPro" id="IPR009060">
    <property type="entry name" value="UBA-like_sf"/>
</dbReference>
<dbReference type="KEGG" id="efr:EFREU_v1c05250"/>
<proteinExistence type="inferred from homology"/>
<evidence type="ECO:0000256" key="7">
    <source>
        <dbReference type="HAMAP-Rule" id="MF_00050"/>
    </source>
</evidence>
<dbReference type="Gene3D" id="1.10.286.20">
    <property type="match status" value="1"/>
</dbReference>
<evidence type="ECO:0000313" key="11">
    <source>
        <dbReference type="Proteomes" id="UP000232222"/>
    </source>
</evidence>
<dbReference type="RefSeq" id="WP_100609576.1">
    <property type="nucleotide sequence ID" value="NZ_CP024962.1"/>
</dbReference>
<dbReference type="Gene3D" id="1.10.8.10">
    <property type="entry name" value="DNA helicase RuvA subunit, C-terminal domain"/>
    <property type="match status" value="1"/>
</dbReference>
<accession>A0A2K8NSL0</accession>
<keyword evidence="3 7" id="KW-0963">Cytoplasm</keyword>
<comment type="caution">
    <text evidence="7">Lacks conserved residue(s) required for the propagation of feature annotation.</text>
</comment>
<dbReference type="OrthoDB" id="9808348at2"/>
<evidence type="ECO:0000256" key="8">
    <source>
        <dbReference type="RuleBase" id="RU000642"/>
    </source>
</evidence>
<dbReference type="SUPFAM" id="SSF46934">
    <property type="entry name" value="UBA-like"/>
    <property type="match status" value="1"/>
</dbReference>
<dbReference type="InterPro" id="IPR014039">
    <property type="entry name" value="Transl_elong_EFTs/EF1B_dimer"/>
</dbReference>
<dbReference type="PANTHER" id="PTHR11741">
    <property type="entry name" value="ELONGATION FACTOR TS"/>
    <property type="match status" value="1"/>
</dbReference>
<evidence type="ECO:0000256" key="5">
    <source>
        <dbReference type="ARBA" id="ARBA00022917"/>
    </source>
</evidence>
<dbReference type="SUPFAM" id="SSF54713">
    <property type="entry name" value="Elongation factor Ts (EF-Ts), dimerisation domain"/>
    <property type="match status" value="2"/>
</dbReference>
<comment type="function">
    <text evidence="6 7 8">Associates with the EF-Tu.GDP complex and induces the exchange of GDP to GTP. It remains bound to the aminoacyl-tRNA.EF-Tu.GTP complex up to the GTP hydrolysis stage on the ribosome.</text>
</comment>
<evidence type="ECO:0000313" key="10">
    <source>
        <dbReference type="EMBL" id="ATZ16546.1"/>
    </source>
</evidence>
<dbReference type="AlphaFoldDB" id="A0A2K8NSL0"/>
<keyword evidence="11" id="KW-1185">Reference proteome</keyword>
<dbReference type="NCBIfam" id="TIGR00116">
    <property type="entry name" value="tsf"/>
    <property type="match status" value="1"/>
</dbReference>
<evidence type="ECO:0000256" key="3">
    <source>
        <dbReference type="ARBA" id="ARBA00022490"/>
    </source>
</evidence>
<sequence length="297" mass="32807">MDAKLIKTLREMTQAGMMDCKKALDATNDNLDDAVIWLRENGLVKAAKKVDRVAAEGITLAKDNAHYGIIVEVNSETDFAAKNQAFVKLVDEIADTILKHTPKTIEEALNSKMADGQTIREAQVAATATIGEKIELRRFNLIKKLPNNHISFYNHANKRISVLLDFEGPISNDDAYNVAMHVAAMGPQYIAMNDIPEELKNQELSIIRATAAEDPKLQAKPANVLEGILKGKLSKRLSEISLLDQTYVLDEKFKVGDFLKAKNVTLKEMIRYEVGEGIEKVSTDFASEVAAQLNGGH</sequence>
<dbReference type="Proteomes" id="UP000232222">
    <property type="component" value="Chromosome"/>
</dbReference>
<dbReference type="GO" id="GO:0003746">
    <property type="term" value="F:translation elongation factor activity"/>
    <property type="evidence" value="ECO:0007669"/>
    <property type="project" value="UniProtKB-UniRule"/>
</dbReference>
<protein>
    <recommendedName>
        <fullName evidence="2 7">Elongation factor Ts</fullName>
        <shortName evidence="7">EF-Ts</shortName>
    </recommendedName>
</protein>
<comment type="subcellular location">
    <subcellularLocation>
        <location evidence="7 9">Cytoplasm</location>
    </subcellularLocation>
</comment>
<dbReference type="Gene3D" id="3.30.479.20">
    <property type="entry name" value="Elongation factor Ts, dimerisation domain"/>
    <property type="match status" value="2"/>
</dbReference>
<dbReference type="PROSITE" id="PS01126">
    <property type="entry name" value="EF_TS_1"/>
    <property type="match status" value="1"/>
</dbReference>
<reference evidence="10 11" key="1">
    <citation type="submission" date="2017-11" db="EMBL/GenBank/DDBJ databases">
        <title>Genome sequence of Entomoplasma freundtii BARC 318 (ATCC 51999).</title>
        <authorList>
            <person name="Lo W.-S."/>
            <person name="Gasparich G.E."/>
            <person name="Kuo C.-H."/>
        </authorList>
    </citation>
    <scope>NUCLEOTIDE SEQUENCE [LARGE SCALE GENOMIC DNA]</scope>
    <source>
        <strain evidence="10 11">BARC 318</strain>
    </source>
</reference>
<evidence type="ECO:0000256" key="1">
    <source>
        <dbReference type="ARBA" id="ARBA00005532"/>
    </source>
</evidence>
<gene>
    <name evidence="7 10" type="primary">tsf</name>
    <name evidence="10" type="ORF">EFREU_v1c05250</name>
</gene>
<dbReference type="GO" id="GO:0005737">
    <property type="term" value="C:cytoplasm"/>
    <property type="evidence" value="ECO:0007669"/>
    <property type="project" value="UniProtKB-SubCell"/>
</dbReference>
<organism evidence="10 11">
    <name type="scientific">Entomoplasma freundtii</name>
    <dbReference type="NCBI Taxonomy" id="74700"/>
    <lineage>
        <taxon>Bacteria</taxon>
        <taxon>Bacillati</taxon>
        <taxon>Mycoplasmatota</taxon>
        <taxon>Mollicutes</taxon>
        <taxon>Entomoplasmatales</taxon>
        <taxon>Entomoplasmataceae</taxon>
        <taxon>Entomoplasma</taxon>
    </lineage>
</organism>
<dbReference type="Pfam" id="PF00889">
    <property type="entry name" value="EF_TS"/>
    <property type="match status" value="1"/>
</dbReference>
<evidence type="ECO:0000256" key="2">
    <source>
        <dbReference type="ARBA" id="ARBA00016956"/>
    </source>
</evidence>
<dbReference type="InterPro" id="IPR018101">
    <property type="entry name" value="Transl_elong_Ts_CS"/>
</dbReference>
<evidence type="ECO:0000256" key="9">
    <source>
        <dbReference type="RuleBase" id="RU000643"/>
    </source>
</evidence>
<keyword evidence="4 7" id="KW-0251">Elongation factor</keyword>
<comment type="similarity">
    <text evidence="1 7 8">Belongs to the EF-Ts family.</text>
</comment>
<dbReference type="InterPro" id="IPR001816">
    <property type="entry name" value="Transl_elong_EFTs/EF1B"/>
</dbReference>